<feature type="transmembrane region" description="Helical" evidence="7">
    <location>
        <begin position="338"/>
        <end position="360"/>
    </location>
</feature>
<comment type="similarity">
    <text evidence="5">Belongs to the methyl-accepting chemotaxis (MCP) protein family.</text>
</comment>
<evidence type="ECO:0000259" key="8">
    <source>
        <dbReference type="PROSITE" id="PS50111"/>
    </source>
</evidence>
<reference evidence="10 11" key="1">
    <citation type="submission" date="2022-09" db="EMBL/GenBank/DDBJ databases">
        <authorList>
            <person name="Han X.L."/>
            <person name="Wang Q."/>
            <person name="Lu T."/>
        </authorList>
    </citation>
    <scope>NUCLEOTIDE SEQUENCE [LARGE SCALE GENOMIC DNA]</scope>
    <source>
        <strain evidence="10 11">WQ 127069</strain>
    </source>
</reference>
<feature type="transmembrane region" description="Helical" evidence="7">
    <location>
        <begin position="366"/>
        <end position="387"/>
    </location>
</feature>
<evidence type="ECO:0000259" key="9">
    <source>
        <dbReference type="PROSITE" id="PS50885"/>
    </source>
</evidence>
<dbReference type="Proteomes" id="UP001652445">
    <property type="component" value="Unassembled WGS sequence"/>
</dbReference>
<dbReference type="EMBL" id="JAOQIO010000113">
    <property type="protein sequence ID" value="MCU6797164.1"/>
    <property type="molecule type" value="Genomic_DNA"/>
</dbReference>
<dbReference type="Pfam" id="PF00015">
    <property type="entry name" value="MCPsignal"/>
    <property type="match status" value="1"/>
</dbReference>
<keyword evidence="11" id="KW-1185">Reference proteome</keyword>
<keyword evidence="2" id="KW-1003">Cell membrane</keyword>
<dbReference type="InterPro" id="IPR004089">
    <property type="entry name" value="MCPsignal_dom"/>
</dbReference>
<keyword evidence="3 7" id="KW-0472">Membrane</keyword>
<dbReference type="SUPFAM" id="SSF58104">
    <property type="entry name" value="Methyl-accepting chemotaxis protein (MCP) signaling domain"/>
    <property type="match status" value="1"/>
</dbReference>
<evidence type="ECO:0000313" key="11">
    <source>
        <dbReference type="Proteomes" id="UP001652445"/>
    </source>
</evidence>
<dbReference type="PANTHER" id="PTHR32089">
    <property type="entry name" value="METHYL-ACCEPTING CHEMOTAXIS PROTEIN MCPB"/>
    <property type="match status" value="1"/>
</dbReference>
<evidence type="ECO:0000256" key="3">
    <source>
        <dbReference type="ARBA" id="ARBA00023136"/>
    </source>
</evidence>
<evidence type="ECO:0000256" key="2">
    <source>
        <dbReference type="ARBA" id="ARBA00022475"/>
    </source>
</evidence>
<keyword evidence="7" id="KW-0812">Transmembrane</keyword>
<evidence type="ECO:0000256" key="7">
    <source>
        <dbReference type="SAM" id="Phobius"/>
    </source>
</evidence>
<dbReference type="InterPro" id="IPR003660">
    <property type="entry name" value="HAMP_dom"/>
</dbReference>
<organism evidence="10 11">
    <name type="scientific">Paenibacillus baimaensis</name>
    <dbReference type="NCBI Taxonomy" id="2982185"/>
    <lineage>
        <taxon>Bacteria</taxon>
        <taxon>Bacillati</taxon>
        <taxon>Bacillota</taxon>
        <taxon>Bacilli</taxon>
        <taxon>Bacillales</taxon>
        <taxon>Paenibacillaceae</taxon>
        <taxon>Paenibacillus</taxon>
    </lineage>
</organism>
<gene>
    <name evidence="10" type="ORF">OB236_34045</name>
</gene>
<feature type="domain" description="Methyl-accepting transducer" evidence="8">
    <location>
        <begin position="468"/>
        <end position="701"/>
    </location>
</feature>
<comment type="subcellular location">
    <subcellularLocation>
        <location evidence="1">Cell membrane</location>
    </subcellularLocation>
</comment>
<accession>A0ABT2UR69</accession>
<keyword evidence="4 6" id="KW-0807">Transducer</keyword>
<dbReference type="PANTHER" id="PTHR32089:SF112">
    <property type="entry name" value="LYSOZYME-LIKE PROTEIN-RELATED"/>
    <property type="match status" value="1"/>
</dbReference>
<dbReference type="PROSITE" id="PS50111">
    <property type="entry name" value="CHEMOTAXIS_TRANSDUC_2"/>
    <property type="match status" value="1"/>
</dbReference>
<evidence type="ECO:0000256" key="1">
    <source>
        <dbReference type="ARBA" id="ARBA00004236"/>
    </source>
</evidence>
<sequence>MFDWLGFKNGLPLWWSYRLNRELKADVEDIFEGIAHTRKELLTSWTVEYWSHLERLLEQMEVIDEERTKSVEQYALSMDKLFAAARSRAMDLSEIFLLDEQATVVFSSHSAHTGVRYSAGSVISAGLEYTHTGSKCLYGPFADPLTLEIGPSTSAFHDKMTLLYIVPIIKGGIWKGALCGRVPNDVIGDLIQRESGHVYPDSGDNYIFMARPGLNKRIAPGTALSRSRFEDRTFTHGENLKDGVTTNWGTVSVKEHTELEIMFTDPATGKLHPGVANTIANGSNLFVAFPGYSDYRHIPVIGKGVTFQLPHCPDVWGMMCEGDLEEVYRIRSVRWKMIRLQVPLLIGYAALSTVLITLLFGQLPTLAAAGIMAVFNLLYGCIVMATLHKKAASPVVDNLQKISQFIRINAEGKGDLTQRLDHGQFAHDETKELAMWINNMIDSLEGIMLQVKRAATEVLSSQQVLHQSTVSTEGSTERMSGIIHDMIRSIRRQLKDIDIAKDVVGDMQGTLRALELKASEQITVAHTEVERIGEKMGQISNKVAETNRTIVTFMETTQQIRSVLQVIEEISSQTNLLSLNASIEAARVGEHGKGFAVVAGEIRKLADRTRQSTEEINETVQLIYKNAKEAFASMEEGTLVVQEGTQLVAAASQILSGANAEDEQKTQVVDEVVGLMEKIANVSMENRKISTEVEGKVQELLMDIVNVRHTSNYVEVITDFLQQLVNQFRLTETRRK</sequence>
<feature type="domain" description="HAMP" evidence="9">
    <location>
        <begin position="412"/>
        <end position="449"/>
    </location>
</feature>
<evidence type="ECO:0000256" key="5">
    <source>
        <dbReference type="ARBA" id="ARBA00029447"/>
    </source>
</evidence>
<evidence type="ECO:0000313" key="10">
    <source>
        <dbReference type="EMBL" id="MCU6797164.1"/>
    </source>
</evidence>
<protein>
    <submittedName>
        <fullName evidence="10">Methyl-accepting chemotaxis protein</fullName>
    </submittedName>
</protein>
<keyword evidence="7" id="KW-1133">Transmembrane helix</keyword>
<comment type="caution">
    <text evidence="10">The sequence shown here is derived from an EMBL/GenBank/DDBJ whole genome shotgun (WGS) entry which is preliminary data.</text>
</comment>
<dbReference type="Gene3D" id="1.10.287.950">
    <property type="entry name" value="Methyl-accepting chemotaxis protein"/>
    <property type="match status" value="1"/>
</dbReference>
<dbReference type="SMART" id="SM00283">
    <property type="entry name" value="MA"/>
    <property type="match status" value="1"/>
</dbReference>
<dbReference type="PROSITE" id="PS50885">
    <property type="entry name" value="HAMP"/>
    <property type="match status" value="1"/>
</dbReference>
<proteinExistence type="inferred from homology"/>
<dbReference type="RefSeq" id="WP_262687984.1">
    <property type="nucleotide sequence ID" value="NZ_JAOQIO010000113.1"/>
</dbReference>
<evidence type="ECO:0000256" key="4">
    <source>
        <dbReference type="ARBA" id="ARBA00023224"/>
    </source>
</evidence>
<evidence type="ECO:0000256" key="6">
    <source>
        <dbReference type="PROSITE-ProRule" id="PRU00284"/>
    </source>
</evidence>
<name>A0ABT2UR69_9BACL</name>